<dbReference type="InterPro" id="IPR036291">
    <property type="entry name" value="NAD(P)-bd_dom_sf"/>
</dbReference>
<dbReference type="PANTHER" id="PTHR43245">
    <property type="entry name" value="BIFUNCTIONAL POLYMYXIN RESISTANCE PROTEIN ARNA"/>
    <property type="match status" value="1"/>
</dbReference>
<feature type="domain" description="NAD-dependent epimerase/dehydratase" evidence="1">
    <location>
        <begin position="8"/>
        <end position="248"/>
    </location>
</feature>
<comment type="caution">
    <text evidence="2">The sequence shown here is derived from an EMBL/GenBank/DDBJ whole genome shotgun (WGS) entry which is preliminary data.</text>
</comment>
<keyword evidence="3" id="KW-1185">Reference proteome</keyword>
<dbReference type="SUPFAM" id="SSF51735">
    <property type="entry name" value="NAD(P)-binding Rossmann-fold domains"/>
    <property type="match status" value="1"/>
</dbReference>
<organism evidence="2 3">
    <name type="scientific">Streptomyces calidiresistens</name>
    <dbReference type="NCBI Taxonomy" id="1485586"/>
    <lineage>
        <taxon>Bacteria</taxon>
        <taxon>Bacillati</taxon>
        <taxon>Actinomycetota</taxon>
        <taxon>Actinomycetes</taxon>
        <taxon>Kitasatosporales</taxon>
        <taxon>Streptomycetaceae</taxon>
        <taxon>Streptomyces</taxon>
    </lineage>
</organism>
<dbReference type="Proteomes" id="UP000530234">
    <property type="component" value="Unassembled WGS sequence"/>
</dbReference>
<dbReference type="AlphaFoldDB" id="A0A7W3T4B4"/>
<gene>
    <name evidence="2" type="ORF">FOE67_14580</name>
</gene>
<dbReference type="RefSeq" id="WP_182664405.1">
    <property type="nucleotide sequence ID" value="NZ_VKHS01000335.1"/>
</dbReference>
<dbReference type="InterPro" id="IPR001509">
    <property type="entry name" value="Epimerase_deHydtase"/>
</dbReference>
<evidence type="ECO:0000313" key="3">
    <source>
        <dbReference type="Proteomes" id="UP000530234"/>
    </source>
</evidence>
<evidence type="ECO:0000259" key="1">
    <source>
        <dbReference type="Pfam" id="PF01370"/>
    </source>
</evidence>
<protein>
    <submittedName>
        <fullName evidence="2">NAD-dependent epimerase/dehydratase family protein</fullName>
    </submittedName>
</protein>
<sequence length="352" mass="36323">MTDTRPLIVVLGASGLIGTAVLRAFAARPVRLRAVARGPVSPPAGTRGAAIEVRALDLCGPGAVAEAVTDADVVVHLVARTDGGWRVRADDRLARRVNVGVPADLVEALRAGRGTGRREGPPPLVVLAGSTSQDVTRPDGTGGDGGRPVTVYDGHKAEAEHLVTTAHAEGVVRALPLRLPTVYGLPGGLGDGTPAGERPLDRGVVSTMARRALAGEALPLWYPGVRREPLHVDDVADAFAAAVEHADRLAGAPRTVSGGGGMTLTDLFGDIAATVARVTGRAPVPVLRVPPPEGAQATDAMDTVVDDPFFRRITGWAPRVTWDRGVERTVAALAGASGTRPGFRQVTPPGAR</sequence>
<accession>A0A7W3T4B4</accession>
<proteinExistence type="predicted"/>
<dbReference type="Gene3D" id="3.40.50.720">
    <property type="entry name" value="NAD(P)-binding Rossmann-like Domain"/>
    <property type="match status" value="1"/>
</dbReference>
<dbReference type="InterPro" id="IPR050177">
    <property type="entry name" value="Lipid_A_modif_metabolic_enz"/>
</dbReference>
<dbReference type="Pfam" id="PF01370">
    <property type="entry name" value="Epimerase"/>
    <property type="match status" value="1"/>
</dbReference>
<dbReference type="EMBL" id="VKHS01000335">
    <property type="protein sequence ID" value="MBB0230710.1"/>
    <property type="molecule type" value="Genomic_DNA"/>
</dbReference>
<evidence type="ECO:0000313" key="2">
    <source>
        <dbReference type="EMBL" id="MBB0230710.1"/>
    </source>
</evidence>
<name>A0A7W3T4B4_9ACTN</name>
<reference evidence="3" key="1">
    <citation type="submission" date="2019-10" db="EMBL/GenBank/DDBJ databases">
        <title>Streptomyces sp. nov., a novel actinobacterium isolated from alkaline environment.</title>
        <authorList>
            <person name="Golinska P."/>
        </authorList>
    </citation>
    <scope>NUCLEOTIDE SEQUENCE [LARGE SCALE GENOMIC DNA]</scope>
    <source>
        <strain evidence="3">DSM 42108</strain>
    </source>
</reference>